<evidence type="ECO:0000313" key="1">
    <source>
        <dbReference type="Proteomes" id="UP000046393"/>
    </source>
</evidence>
<accession>A0A0N5ACG5</accession>
<organism evidence="1 2">
    <name type="scientific">Syphacia muris</name>
    <dbReference type="NCBI Taxonomy" id="451379"/>
    <lineage>
        <taxon>Eukaryota</taxon>
        <taxon>Metazoa</taxon>
        <taxon>Ecdysozoa</taxon>
        <taxon>Nematoda</taxon>
        <taxon>Chromadorea</taxon>
        <taxon>Rhabditida</taxon>
        <taxon>Spirurina</taxon>
        <taxon>Oxyuridomorpha</taxon>
        <taxon>Oxyuroidea</taxon>
        <taxon>Oxyuridae</taxon>
        <taxon>Syphacia</taxon>
    </lineage>
</organism>
<reference evidence="2" key="1">
    <citation type="submission" date="2017-02" db="UniProtKB">
        <authorList>
            <consortium name="WormBaseParasite"/>
        </authorList>
    </citation>
    <scope>IDENTIFICATION</scope>
</reference>
<proteinExistence type="predicted"/>
<evidence type="ECO:0000313" key="2">
    <source>
        <dbReference type="WBParaSite" id="SMUV_0000184101-mRNA-1"/>
    </source>
</evidence>
<dbReference type="AlphaFoldDB" id="A0A0N5ACG5"/>
<dbReference type="Proteomes" id="UP000046393">
    <property type="component" value="Unplaced"/>
</dbReference>
<keyword evidence="1" id="KW-1185">Reference proteome</keyword>
<dbReference type="WBParaSite" id="SMUV_0000184101-mRNA-1">
    <property type="protein sequence ID" value="SMUV_0000184101-mRNA-1"/>
    <property type="gene ID" value="SMUV_0000184101"/>
</dbReference>
<protein>
    <submittedName>
        <fullName evidence="2">Uncharacterized protein</fullName>
    </submittedName>
</protein>
<name>A0A0N5ACG5_9BILA</name>
<sequence>MEAAARTVCHVAVVQDHLSRKVTLRKRSPSVLLPRWLDPRRADSDSDASKTLKSVGREEESCRQMLFGVVNAYSVSVCAKQRVKQANKRMFSRILVSITERCMQAASASRR</sequence>